<name>A0A0R0DY67_9GAMM</name>
<dbReference type="EMBL" id="LDJP01000034">
    <property type="protein sequence ID" value="KRG86581.1"/>
    <property type="molecule type" value="Genomic_DNA"/>
</dbReference>
<feature type="signal peptide" evidence="1">
    <location>
        <begin position="1"/>
        <end position="20"/>
    </location>
</feature>
<keyword evidence="4" id="KW-1185">Reference proteome</keyword>
<feature type="chain" id="PRO_5006396535" description="Alginate export domain-containing protein" evidence="1">
    <location>
        <begin position="21"/>
        <end position="409"/>
    </location>
</feature>
<organism evidence="3 4">
    <name type="scientific">Stenotrophomonas daejeonensis</name>
    <dbReference type="NCBI Taxonomy" id="659018"/>
    <lineage>
        <taxon>Bacteria</taxon>
        <taxon>Pseudomonadati</taxon>
        <taxon>Pseudomonadota</taxon>
        <taxon>Gammaproteobacteria</taxon>
        <taxon>Lysobacterales</taxon>
        <taxon>Lysobacteraceae</taxon>
        <taxon>Stenotrophomonas</taxon>
    </lineage>
</organism>
<dbReference type="RefSeq" id="WP_057640451.1">
    <property type="nucleotide sequence ID" value="NZ_LDJP01000034.1"/>
</dbReference>
<evidence type="ECO:0000313" key="3">
    <source>
        <dbReference type="EMBL" id="KRG86581.1"/>
    </source>
</evidence>
<dbReference type="Gene3D" id="2.40.160.10">
    <property type="entry name" value="Porin"/>
    <property type="match status" value="1"/>
</dbReference>
<dbReference type="InterPro" id="IPR025388">
    <property type="entry name" value="Alginate_export_dom"/>
</dbReference>
<sequence length="409" mass="44164">MSIRLLPVLPLLLAAAPAIAADDGGKPLLDLRYRYEHVEQGGIARDADAHTARLRLGYRTVRWHGWSALGEVDGVAHLGGGRFNDTRNGRGQYPTVADPDGAELNQALLRYDGAHGNVQLGRQRINLGNQRFVGGSGWRQNEQTYDGALAEWTPAAQWKLAYAFVTNINTVFGPDEPATPSATAPANIHGDSHLLQATFAPADALAITGYHYRLDLENIAVAAAAPRGTLSADTTGLRLQGGRGALGYVLEHARQVDGHGNPWALDSHYWLGEASYAGARAKGTAGVEVLGAGHGTAANGAFQTPLATKHAFQGWADQFGTTPADGLRDAYAGMALPLAGGKAQAWYHDFRSDRGSYRYGREFDLSWERAIPQLKGLSVLLKAARYRSSDDLRTKDADKLWLQVQYSRM</sequence>
<keyword evidence="1" id="KW-0732">Signal</keyword>
<evidence type="ECO:0000256" key="1">
    <source>
        <dbReference type="SAM" id="SignalP"/>
    </source>
</evidence>
<dbReference type="OrthoDB" id="9767539at2"/>
<protein>
    <recommendedName>
        <fullName evidence="2">Alginate export domain-containing protein</fullName>
    </recommendedName>
</protein>
<evidence type="ECO:0000259" key="2">
    <source>
        <dbReference type="Pfam" id="PF13372"/>
    </source>
</evidence>
<evidence type="ECO:0000313" key="4">
    <source>
        <dbReference type="Proteomes" id="UP000050940"/>
    </source>
</evidence>
<accession>A0A0R0DY67</accession>
<dbReference type="InterPro" id="IPR023614">
    <property type="entry name" value="Porin_dom_sf"/>
</dbReference>
<proteinExistence type="predicted"/>
<comment type="caution">
    <text evidence="3">The sequence shown here is derived from an EMBL/GenBank/DDBJ whole genome shotgun (WGS) entry which is preliminary data.</text>
</comment>
<dbReference type="STRING" id="659018.ABB34_06575"/>
<dbReference type="Proteomes" id="UP000050940">
    <property type="component" value="Unassembled WGS sequence"/>
</dbReference>
<dbReference type="PATRIC" id="fig|659018.3.peg.1240"/>
<feature type="domain" description="Alginate export" evidence="2">
    <location>
        <begin position="84"/>
        <end position="161"/>
    </location>
</feature>
<dbReference type="AlphaFoldDB" id="A0A0R0DY67"/>
<dbReference type="Pfam" id="PF13372">
    <property type="entry name" value="Alginate_exp"/>
    <property type="match status" value="1"/>
</dbReference>
<gene>
    <name evidence="3" type="ORF">ABB34_06575</name>
</gene>
<reference evidence="3 4" key="1">
    <citation type="submission" date="2015-05" db="EMBL/GenBank/DDBJ databases">
        <title>Genome sequencing and analysis of members of genus Stenotrophomonas.</title>
        <authorList>
            <person name="Patil P.P."/>
            <person name="Midha S."/>
            <person name="Patil P.B."/>
        </authorList>
    </citation>
    <scope>NUCLEOTIDE SEQUENCE [LARGE SCALE GENOMIC DNA]</scope>
    <source>
        <strain evidence="3 4">JCM 16244</strain>
    </source>
</reference>